<protein>
    <recommendedName>
        <fullName evidence="1">Phage tail lysozyme domain-containing protein</fullName>
    </recommendedName>
</protein>
<evidence type="ECO:0000313" key="2">
    <source>
        <dbReference type="EMBL" id="RSU07263.1"/>
    </source>
</evidence>
<sequence length="332" mass="37192">MATQKENAQQVWNYLRAKGWSKEATAGVLGNMQQESGIMPDMDEYGSGVGYGLVQWTSVNQVPGRQYVQQKMNAAGINGDYRSISAQLELLVWDMHHGQYIAKASYPYSPAQFIKLNNVATATVAFEANFERPAVTHPERIGMAQQWFNLFSNEATHNGIAIDNVTNSVADITVKWLKERYAPLLTLHMVRADLQPNNVYTVVVDCYSFSTLQYALNRAAADLRITEPGYIQSNMVHNQNSDGSYRIEIRNCNPQMAKRVVPLLSKNLSTDTYANILGKTIVKSPTSYGSFDIRIKGEGFNNHDTPIVVGEIQSYLYILAKLTGDHVKSFKY</sequence>
<comment type="caution">
    <text evidence="2">The sequence shown here is derived from an EMBL/GenBank/DDBJ whole genome shotgun (WGS) entry which is preliminary data.</text>
</comment>
<proteinExistence type="predicted"/>
<evidence type="ECO:0000259" key="1">
    <source>
        <dbReference type="Pfam" id="PF18013"/>
    </source>
</evidence>
<feature type="domain" description="Phage tail lysozyme" evidence="1">
    <location>
        <begin position="6"/>
        <end position="151"/>
    </location>
</feature>
<dbReference type="AlphaFoldDB" id="A0A430AHA9"/>
<dbReference type="OrthoDB" id="9805070at2"/>
<evidence type="ECO:0000313" key="3">
    <source>
        <dbReference type="Proteomes" id="UP000288669"/>
    </source>
</evidence>
<dbReference type="EMBL" id="NGJZ01000002">
    <property type="protein sequence ID" value="RSU07263.1"/>
    <property type="molecule type" value="Genomic_DNA"/>
</dbReference>
<gene>
    <name evidence="2" type="ORF">CBF30_08390</name>
</gene>
<organism evidence="2 3">
    <name type="scientific">Vagococcus entomophilus</name>
    <dbReference type="NCBI Taxonomy" id="1160095"/>
    <lineage>
        <taxon>Bacteria</taxon>
        <taxon>Bacillati</taxon>
        <taxon>Bacillota</taxon>
        <taxon>Bacilli</taxon>
        <taxon>Lactobacillales</taxon>
        <taxon>Enterococcaceae</taxon>
        <taxon>Vagococcus</taxon>
    </lineage>
</organism>
<name>A0A430AHA9_9ENTE</name>
<dbReference type="Proteomes" id="UP000288669">
    <property type="component" value="Unassembled WGS sequence"/>
</dbReference>
<dbReference type="RefSeq" id="WP_126825100.1">
    <property type="nucleotide sequence ID" value="NZ_JBHLWU010000002.1"/>
</dbReference>
<dbReference type="Gene3D" id="1.10.530.10">
    <property type="match status" value="1"/>
</dbReference>
<dbReference type="InterPro" id="IPR041219">
    <property type="entry name" value="Phage_lysozyme2"/>
</dbReference>
<keyword evidence="3" id="KW-1185">Reference proteome</keyword>
<dbReference type="Pfam" id="PF18013">
    <property type="entry name" value="Phage_lysozyme2"/>
    <property type="match status" value="1"/>
</dbReference>
<reference evidence="2 3" key="1">
    <citation type="submission" date="2017-05" db="EMBL/GenBank/DDBJ databases">
        <title>Vagococcus spp. assemblies.</title>
        <authorList>
            <person name="Gulvik C.A."/>
        </authorList>
    </citation>
    <scope>NUCLEOTIDE SEQUENCE [LARGE SCALE GENOMIC DNA]</scope>
    <source>
        <strain evidence="2 3">DSM 24756</strain>
    </source>
</reference>
<accession>A0A430AHA9</accession>